<dbReference type="Proteomes" id="UP000000311">
    <property type="component" value="Unassembled WGS sequence"/>
</dbReference>
<name>E2A320_CAMFO</name>
<dbReference type="OrthoDB" id="567787at2759"/>
<dbReference type="EMBL" id="GL436265">
    <property type="protein sequence ID" value="EFN72164.1"/>
    <property type="molecule type" value="Genomic_DNA"/>
</dbReference>
<dbReference type="AlphaFoldDB" id="E2A320"/>
<evidence type="ECO:0000313" key="2">
    <source>
        <dbReference type="Proteomes" id="UP000000311"/>
    </source>
</evidence>
<evidence type="ECO:0000313" key="1">
    <source>
        <dbReference type="EMBL" id="EFN72164.1"/>
    </source>
</evidence>
<dbReference type="STRING" id="104421.E2A320"/>
<accession>E2A320</accession>
<protein>
    <submittedName>
        <fullName evidence="1">Uncharacterized protein</fullName>
    </submittedName>
</protein>
<gene>
    <name evidence="1" type="ORF">EAG_03333</name>
</gene>
<reference evidence="1 2" key="1">
    <citation type="journal article" date="2010" name="Science">
        <title>Genomic comparison of the ants Camponotus floridanus and Harpegnathos saltator.</title>
        <authorList>
            <person name="Bonasio R."/>
            <person name="Zhang G."/>
            <person name="Ye C."/>
            <person name="Mutti N.S."/>
            <person name="Fang X."/>
            <person name="Qin N."/>
            <person name="Donahue G."/>
            <person name="Yang P."/>
            <person name="Li Q."/>
            <person name="Li C."/>
            <person name="Zhang P."/>
            <person name="Huang Z."/>
            <person name="Berger S.L."/>
            <person name="Reinberg D."/>
            <person name="Wang J."/>
            <person name="Liebig J."/>
        </authorList>
    </citation>
    <scope>NUCLEOTIDE SEQUENCE [LARGE SCALE GENOMIC DNA]</scope>
    <source>
        <strain evidence="2">C129</strain>
    </source>
</reference>
<dbReference type="InParanoid" id="E2A320"/>
<organism evidence="2">
    <name type="scientific">Camponotus floridanus</name>
    <name type="common">Florida carpenter ant</name>
    <dbReference type="NCBI Taxonomy" id="104421"/>
    <lineage>
        <taxon>Eukaryota</taxon>
        <taxon>Metazoa</taxon>
        <taxon>Ecdysozoa</taxon>
        <taxon>Arthropoda</taxon>
        <taxon>Hexapoda</taxon>
        <taxon>Insecta</taxon>
        <taxon>Pterygota</taxon>
        <taxon>Neoptera</taxon>
        <taxon>Endopterygota</taxon>
        <taxon>Hymenoptera</taxon>
        <taxon>Apocrita</taxon>
        <taxon>Aculeata</taxon>
        <taxon>Formicoidea</taxon>
        <taxon>Formicidae</taxon>
        <taxon>Formicinae</taxon>
        <taxon>Camponotus</taxon>
    </lineage>
</organism>
<sequence>MDLRLNLMRNLLQNDESQYKKKVKSHFNRLQNKLRKHRDNQVKTIRQHLKRNLRKLYRKHCNNQQSRKFDIIERHNCLESNLHESQMHRYSKHSQRRHEKLERFLNETYIEQGEKEDTIFNWIPIIEEPKIIKHKPKSIDICIRETRWTEEKLKQLYLDLKAIRMNVKSVDVIPRLIKRDCKQLALSATSRRLSIWNSKQKREESTIFIQKLVKGRATQYL</sequence>
<keyword evidence="2" id="KW-1185">Reference proteome</keyword>
<proteinExistence type="predicted"/>